<proteinExistence type="inferred from homology"/>
<dbReference type="EMBL" id="DXGI01000324">
    <property type="protein sequence ID" value="HIW79196.1"/>
    <property type="molecule type" value="Genomic_DNA"/>
</dbReference>
<feature type="transmembrane region" description="Helical" evidence="10">
    <location>
        <begin position="69"/>
        <end position="88"/>
    </location>
</feature>
<name>A0A9D1R310_9BACT</name>
<comment type="caution">
    <text evidence="11">The sequence shown here is derived from an EMBL/GenBank/DDBJ whole genome shotgun (WGS) entry which is preliminary data.</text>
</comment>
<accession>A0A9D1R310</accession>
<keyword evidence="8 10" id="KW-0472">Membrane</keyword>
<comment type="subcellular location">
    <subcellularLocation>
        <location evidence="1">Cell inner membrane</location>
        <topology evidence="1">Multi-pass membrane protein</topology>
    </subcellularLocation>
    <subcellularLocation>
        <location evidence="9">Cell membrane</location>
        <topology evidence="9">Multi-pass membrane protein</topology>
    </subcellularLocation>
</comment>
<evidence type="ECO:0000256" key="4">
    <source>
        <dbReference type="ARBA" id="ARBA00022475"/>
    </source>
</evidence>
<evidence type="ECO:0000256" key="8">
    <source>
        <dbReference type="ARBA" id="ARBA00023136"/>
    </source>
</evidence>
<evidence type="ECO:0000256" key="6">
    <source>
        <dbReference type="ARBA" id="ARBA00022692"/>
    </source>
</evidence>
<dbReference type="SUPFAM" id="SSF103481">
    <property type="entry name" value="Multidrug resistance efflux transporter EmrE"/>
    <property type="match status" value="1"/>
</dbReference>
<reference evidence="11" key="2">
    <citation type="submission" date="2021-04" db="EMBL/GenBank/DDBJ databases">
        <authorList>
            <person name="Gilroy R."/>
        </authorList>
    </citation>
    <scope>NUCLEOTIDE SEQUENCE</scope>
    <source>
        <strain evidence="11">ChiSxjej5B17-1746</strain>
    </source>
</reference>
<protein>
    <recommendedName>
        <fullName evidence="3">Spermidine export protein MdtJ</fullName>
    </recommendedName>
</protein>
<evidence type="ECO:0000256" key="7">
    <source>
        <dbReference type="ARBA" id="ARBA00022989"/>
    </source>
</evidence>
<dbReference type="InterPro" id="IPR037185">
    <property type="entry name" value="EmrE-like"/>
</dbReference>
<keyword evidence="7 10" id="KW-1133">Transmembrane helix</keyword>
<dbReference type="GO" id="GO:0015199">
    <property type="term" value="F:amino-acid betaine transmembrane transporter activity"/>
    <property type="evidence" value="ECO:0007669"/>
    <property type="project" value="TreeGrafter"/>
</dbReference>
<keyword evidence="6 9" id="KW-0812">Transmembrane</keyword>
<dbReference type="Proteomes" id="UP000824264">
    <property type="component" value="Unassembled WGS sequence"/>
</dbReference>
<dbReference type="Gene3D" id="1.10.3730.20">
    <property type="match status" value="1"/>
</dbReference>
<dbReference type="GO" id="GO:0015297">
    <property type="term" value="F:antiporter activity"/>
    <property type="evidence" value="ECO:0007669"/>
    <property type="project" value="TreeGrafter"/>
</dbReference>
<dbReference type="PANTHER" id="PTHR30561:SF2">
    <property type="entry name" value="SPERMIDINE EXPORT PROTEIN MDTJ"/>
    <property type="match status" value="1"/>
</dbReference>
<evidence type="ECO:0000256" key="5">
    <source>
        <dbReference type="ARBA" id="ARBA00022519"/>
    </source>
</evidence>
<feature type="transmembrane region" description="Helical" evidence="10">
    <location>
        <begin position="40"/>
        <end position="63"/>
    </location>
</feature>
<dbReference type="InterPro" id="IPR045324">
    <property type="entry name" value="Small_multidrug_res"/>
</dbReference>
<sequence length="129" mass="13473">MTVSHLKYWFFLFCAIALEVAGTSVMKISQNGTGWLGPGAGLVLMFALIALSYYCLSLAAMGLPIGVAYAFWEGLGLTLITLVSVFLLGEAMNLRRFLALAAILAGALLIHHGTTAGAPAAPERKGAAS</sequence>
<evidence type="ECO:0000256" key="3">
    <source>
        <dbReference type="ARBA" id="ARBA00021112"/>
    </source>
</evidence>
<dbReference type="GO" id="GO:0015220">
    <property type="term" value="F:choline transmembrane transporter activity"/>
    <property type="evidence" value="ECO:0007669"/>
    <property type="project" value="TreeGrafter"/>
</dbReference>
<dbReference type="InterPro" id="IPR000390">
    <property type="entry name" value="Small_drug/metabolite_transptr"/>
</dbReference>
<evidence type="ECO:0000256" key="10">
    <source>
        <dbReference type="SAM" id="Phobius"/>
    </source>
</evidence>
<comment type="similarity">
    <text evidence="9">Belongs to the drug/metabolite transporter (DMT) superfamily. Small multidrug resistance (SMR) (TC 2.A.7.1) family.</text>
</comment>
<comment type="subunit">
    <text evidence="2">Forms a complex with MdtI.</text>
</comment>
<keyword evidence="5" id="KW-0997">Cell inner membrane</keyword>
<evidence type="ECO:0000256" key="9">
    <source>
        <dbReference type="RuleBase" id="RU003942"/>
    </source>
</evidence>
<dbReference type="Pfam" id="PF00893">
    <property type="entry name" value="Multi_Drug_Res"/>
    <property type="match status" value="1"/>
</dbReference>
<organism evidence="11 12">
    <name type="scientific">Candidatus Bilophila faecipullorum</name>
    <dbReference type="NCBI Taxonomy" id="2838482"/>
    <lineage>
        <taxon>Bacteria</taxon>
        <taxon>Pseudomonadati</taxon>
        <taxon>Thermodesulfobacteriota</taxon>
        <taxon>Desulfovibrionia</taxon>
        <taxon>Desulfovibrionales</taxon>
        <taxon>Desulfovibrionaceae</taxon>
        <taxon>Bilophila</taxon>
    </lineage>
</organism>
<feature type="transmembrane region" description="Helical" evidence="10">
    <location>
        <begin position="6"/>
        <end position="28"/>
    </location>
</feature>
<dbReference type="AlphaFoldDB" id="A0A9D1R310"/>
<evidence type="ECO:0000256" key="1">
    <source>
        <dbReference type="ARBA" id="ARBA00004429"/>
    </source>
</evidence>
<dbReference type="GO" id="GO:1903711">
    <property type="term" value="P:spermidine transmembrane transport"/>
    <property type="evidence" value="ECO:0007669"/>
    <property type="project" value="TreeGrafter"/>
</dbReference>
<dbReference type="PANTHER" id="PTHR30561">
    <property type="entry name" value="SMR FAMILY PROTON-DEPENDENT DRUG EFFLUX TRANSPORTER SUGE"/>
    <property type="match status" value="1"/>
</dbReference>
<reference evidence="11" key="1">
    <citation type="journal article" date="2021" name="PeerJ">
        <title>Extensive microbial diversity within the chicken gut microbiome revealed by metagenomics and culture.</title>
        <authorList>
            <person name="Gilroy R."/>
            <person name="Ravi A."/>
            <person name="Getino M."/>
            <person name="Pursley I."/>
            <person name="Horton D.L."/>
            <person name="Alikhan N.F."/>
            <person name="Baker D."/>
            <person name="Gharbi K."/>
            <person name="Hall N."/>
            <person name="Watson M."/>
            <person name="Adriaenssens E.M."/>
            <person name="Foster-Nyarko E."/>
            <person name="Jarju S."/>
            <person name="Secka A."/>
            <person name="Antonio M."/>
            <person name="Oren A."/>
            <person name="Chaudhuri R.R."/>
            <person name="La Ragione R."/>
            <person name="Hildebrand F."/>
            <person name="Pallen M.J."/>
        </authorList>
    </citation>
    <scope>NUCLEOTIDE SEQUENCE</scope>
    <source>
        <strain evidence="11">ChiSxjej5B17-1746</strain>
    </source>
</reference>
<evidence type="ECO:0000313" key="12">
    <source>
        <dbReference type="Proteomes" id="UP000824264"/>
    </source>
</evidence>
<dbReference type="GO" id="GO:0031460">
    <property type="term" value="P:glycine betaine transport"/>
    <property type="evidence" value="ECO:0007669"/>
    <property type="project" value="TreeGrafter"/>
</dbReference>
<dbReference type="GO" id="GO:0005886">
    <property type="term" value="C:plasma membrane"/>
    <property type="evidence" value="ECO:0007669"/>
    <property type="project" value="UniProtKB-SubCell"/>
</dbReference>
<evidence type="ECO:0000313" key="11">
    <source>
        <dbReference type="EMBL" id="HIW79196.1"/>
    </source>
</evidence>
<keyword evidence="4" id="KW-1003">Cell membrane</keyword>
<evidence type="ECO:0000256" key="2">
    <source>
        <dbReference type="ARBA" id="ARBA00011358"/>
    </source>
</evidence>
<feature type="transmembrane region" description="Helical" evidence="10">
    <location>
        <begin position="97"/>
        <end position="114"/>
    </location>
</feature>
<gene>
    <name evidence="11" type="ORF">H9874_08645</name>
</gene>